<dbReference type="SMART" id="SM00947">
    <property type="entry name" value="Pro_CA"/>
    <property type="match status" value="1"/>
</dbReference>
<keyword evidence="3 7" id="KW-0479">Metal-binding</keyword>
<dbReference type="InterPro" id="IPR001765">
    <property type="entry name" value="Carbonic_anhydrase"/>
</dbReference>
<protein>
    <recommendedName>
        <fullName evidence="2">carbonic anhydrase</fullName>
        <ecNumber evidence="2">4.2.1.1</ecNumber>
    </recommendedName>
</protein>
<evidence type="ECO:0000256" key="6">
    <source>
        <dbReference type="ARBA" id="ARBA00048348"/>
    </source>
</evidence>
<dbReference type="Proteomes" id="UP000031433">
    <property type="component" value="Unassembled WGS sequence"/>
</dbReference>
<dbReference type="AlphaFoldDB" id="A0A0C1QZM7"/>
<evidence type="ECO:0000313" key="9">
    <source>
        <dbReference type="EMBL" id="KIE43696.1"/>
    </source>
</evidence>
<evidence type="ECO:0000256" key="7">
    <source>
        <dbReference type="PIRSR" id="PIRSR601765-1"/>
    </source>
</evidence>
<gene>
    <name evidence="9" type="ORF">SE37_14190</name>
</gene>
<dbReference type="GO" id="GO:0004089">
    <property type="term" value="F:carbonate dehydratase activity"/>
    <property type="evidence" value="ECO:0007669"/>
    <property type="project" value="UniProtKB-EC"/>
</dbReference>
<keyword evidence="5" id="KW-0456">Lyase</keyword>
<feature type="binding site" evidence="7">
    <location>
        <position position="99"/>
    </location>
    <ligand>
        <name>Zn(2+)</name>
        <dbReference type="ChEBI" id="CHEBI:29105"/>
    </ligand>
</feature>
<evidence type="ECO:0000256" key="4">
    <source>
        <dbReference type="ARBA" id="ARBA00022833"/>
    </source>
</evidence>
<dbReference type="GO" id="GO:0008270">
    <property type="term" value="F:zinc ion binding"/>
    <property type="evidence" value="ECO:0007669"/>
    <property type="project" value="InterPro"/>
</dbReference>
<comment type="cofactor">
    <cofactor evidence="7">
        <name>Zn(2+)</name>
        <dbReference type="ChEBI" id="CHEBI:29105"/>
    </cofactor>
    <text evidence="7">Binds 1 zinc ion per subunit.</text>
</comment>
<dbReference type="SUPFAM" id="SSF53056">
    <property type="entry name" value="beta-carbonic anhydrase, cab"/>
    <property type="match status" value="1"/>
</dbReference>
<sequence length="215" mass="24354">MITRLLEGNRRFVAEVFEREREAFATLARGQHPTVLWIGCSDSRVPVNTITQTKAGEVFVHRNVGNVVSVNDWNLSAVLEFSINHLCIPDIVICGHYGCGGIQALDEERADDKYIPIWLINAYKAKERVDERIRALHVGLAPEQRMKLIVEENVRLQLEHLREYPFVRTAMRQGRLSIHGWIYDMESGEIKILSTEQSGEGGSASPRAAEYCPLP</sequence>
<dbReference type="PANTHER" id="PTHR11002:SF76">
    <property type="entry name" value="CARBONIC ANHYDRASE"/>
    <property type="match status" value="1"/>
</dbReference>
<dbReference type="EC" id="4.2.1.1" evidence="2"/>
<organism evidence="9 10">
    <name type="scientific">Geobacter soli</name>
    <dbReference type="NCBI Taxonomy" id="1510391"/>
    <lineage>
        <taxon>Bacteria</taxon>
        <taxon>Pseudomonadati</taxon>
        <taxon>Thermodesulfobacteriota</taxon>
        <taxon>Desulfuromonadia</taxon>
        <taxon>Geobacterales</taxon>
        <taxon>Geobacteraceae</taxon>
        <taxon>Geobacter</taxon>
    </lineage>
</organism>
<dbReference type="InterPro" id="IPR036874">
    <property type="entry name" value="Carbonic_anhydrase_sf"/>
</dbReference>
<feature type="binding site" evidence="7">
    <location>
        <position position="42"/>
    </location>
    <ligand>
        <name>Zn(2+)</name>
        <dbReference type="ChEBI" id="CHEBI:29105"/>
    </ligand>
</feature>
<dbReference type="EMBL" id="JXBL01000001">
    <property type="protein sequence ID" value="KIE43696.1"/>
    <property type="molecule type" value="Genomic_DNA"/>
</dbReference>
<proteinExistence type="inferred from homology"/>
<reference evidence="9 10" key="1">
    <citation type="submission" date="2015-01" db="EMBL/GenBank/DDBJ databases">
        <title>Genome sequence of the anaerobic bacterium Geobacter soli GSS01, a dissimilatory Fe(III) reducer from soil.</title>
        <authorList>
            <person name="Yang G."/>
            <person name="Zhou S."/>
        </authorList>
    </citation>
    <scope>NUCLEOTIDE SEQUENCE [LARGE SCALE GENOMIC DNA]</scope>
    <source>
        <strain evidence="9 10">GSS01</strain>
    </source>
</reference>
<evidence type="ECO:0000256" key="1">
    <source>
        <dbReference type="ARBA" id="ARBA00006217"/>
    </source>
</evidence>
<comment type="caution">
    <text evidence="9">The sequence shown here is derived from an EMBL/GenBank/DDBJ whole genome shotgun (WGS) entry which is preliminary data.</text>
</comment>
<dbReference type="PANTHER" id="PTHR11002">
    <property type="entry name" value="CARBONIC ANHYDRASE"/>
    <property type="match status" value="1"/>
</dbReference>
<feature type="binding site" evidence="7">
    <location>
        <position position="40"/>
    </location>
    <ligand>
        <name>Zn(2+)</name>
        <dbReference type="ChEBI" id="CHEBI:29105"/>
    </ligand>
</feature>
<evidence type="ECO:0000256" key="8">
    <source>
        <dbReference type="SAM" id="MobiDB-lite"/>
    </source>
</evidence>
<comment type="similarity">
    <text evidence="1">Belongs to the beta-class carbonic anhydrase family.</text>
</comment>
<feature type="region of interest" description="Disordered" evidence="8">
    <location>
        <begin position="195"/>
        <end position="215"/>
    </location>
</feature>
<name>A0A0C1QZM7_9BACT</name>
<dbReference type="Gene3D" id="3.40.1050.10">
    <property type="entry name" value="Carbonic anhydrase"/>
    <property type="match status" value="1"/>
</dbReference>
<keyword evidence="4 7" id="KW-0862">Zinc</keyword>
<accession>A0A0C1QZM7</accession>
<evidence type="ECO:0000313" key="10">
    <source>
        <dbReference type="Proteomes" id="UP000031433"/>
    </source>
</evidence>
<evidence type="ECO:0000256" key="5">
    <source>
        <dbReference type="ARBA" id="ARBA00023239"/>
    </source>
</evidence>
<keyword evidence="10" id="KW-1185">Reference proteome</keyword>
<feature type="binding site" evidence="7">
    <location>
        <position position="96"/>
    </location>
    <ligand>
        <name>Zn(2+)</name>
        <dbReference type="ChEBI" id="CHEBI:29105"/>
    </ligand>
</feature>
<dbReference type="RefSeq" id="WP_039647406.1">
    <property type="nucleotide sequence ID" value="NZ_JXBL01000001.1"/>
</dbReference>
<comment type="catalytic activity">
    <reaction evidence="6">
        <text>hydrogencarbonate + H(+) = CO2 + H2O</text>
        <dbReference type="Rhea" id="RHEA:10748"/>
        <dbReference type="ChEBI" id="CHEBI:15377"/>
        <dbReference type="ChEBI" id="CHEBI:15378"/>
        <dbReference type="ChEBI" id="CHEBI:16526"/>
        <dbReference type="ChEBI" id="CHEBI:17544"/>
        <dbReference type="EC" id="4.2.1.1"/>
    </reaction>
</comment>
<dbReference type="Pfam" id="PF00484">
    <property type="entry name" value="Pro_CA"/>
    <property type="match status" value="1"/>
</dbReference>
<evidence type="ECO:0000256" key="3">
    <source>
        <dbReference type="ARBA" id="ARBA00022723"/>
    </source>
</evidence>
<evidence type="ECO:0000256" key="2">
    <source>
        <dbReference type="ARBA" id="ARBA00012925"/>
    </source>
</evidence>